<dbReference type="GO" id="GO:0016020">
    <property type="term" value="C:membrane"/>
    <property type="evidence" value="ECO:0007669"/>
    <property type="project" value="UniProtKB-SubCell"/>
</dbReference>
<evidence type="ECO:0000256" key="5">
    <source>
        <dbReference type="ARBA" id="ARBA00022989"/>
    </source>
</evidence>
<dbReference type="PROSITE" id="PS51779">
    <property type="entry name" value="POTRA"/>
    <property type="match status" value="1"/>
</dbReference>
<evidence type="ECO:0000256" key="1">
    <source>
        <dbReference type="ARBA" id="ARBA00004370"/>
    </source>
</evidence>
<comment type="subcellular location">
    <subcellularLocation>
        <location evidence="1">Membrane</location>
    </subcellularLocation>
</comment>
<keyword evidence="6" id="KW-0472">Membrane</keyword>
<protein>
    <submittedName>
        <fullName evidence="9">FtsQ-type POTRA domain-containing protein</fullName>
    </submittedName>
</protein>
<evidence type="ECO:0000256" key="4">
    <source>
        <dbReference type="ARBA" id="ARBA00022692"/>
    </source>
</evidence>
<dbReference type="InterPro" id="IPR013685">
    <property type="entry name" value="POTRA_FtsQ_type"/>
</dbReference>
<keyword evidence="2" id="KW-1003">Cell membrane</keyword>
<name>A0A6P1GAA6_9RICK</name>
<dbReference type="AlphaFoldDB" id="A0A6P1GAA6"/>
<keyword evidence="10" id="KW-1185">Reference proteome</keyword>
<keyword evidence="5" id="KW-1133">Transmembrane helix</keyword>
<dbReference type="GO" id="GO:0051301">
    <property type="term" value="P:cell division"/>
    <property type="evidence" value="ECO:0007669"/>
    <property type="project" value="UniProtKB-KW"/>
</dbReference>
<organism evidence="9 10">
    <name type="scientific">Neorickettsia findlayensis</name>
    <dbReference type="NCBI Taxonomy" id="2686014"/>
    <lineage>
        <taxon>Bacteria</taxon>
        <taxon>Pseudomonadati</taxon>
        <taxon>Pseudomonadota</taxon>
        <taxon>Alphaproteobacteria</taxon>
        <taxon>Rickettsiales</taxon>
        <taxon>Anaplasmataceae</taxon>
        <taxon>Neorickettsia</taxon>
    </lineage>
</organism>
<dbReference type="Gene3D" id="3.10.20.310">
    <property type="entry name" value="membrane protein fhac"/>
    <property type="match status" value="1"/>
</dbReference>
<keyword evidence="4" id="KW-0812">Transmembrane</keyword>
<evidence type="ECO:0000313" key="10">
    <source>
        <dbReference type="Proteomes" id="UP000464912"/>
    </source>
</evidence>
<dbReference type="EMBL" id="CP047224">
    <property type="protein sequence ID" value="QHD65285.1"/>
    <property type="molecule type" value="Genomic_DNA"/>
</dbReference>
<dbReference type="InterPro" id="IPR034746">
    <property type="entry name" value="POTRA"/>
</dbReference>
<reference evidence="9 10" key="2">
    <citation type="journal article" date="2020" name="MBio">
        <title>Isolation and Molecular Analysis of a Novel Neorickettsia Species That Causes Potomac Horse Fever.</title>
        <authorList>
            <person name="Teymournejad O."/>
            <person name="Lin M."/>
            <person name="Bekebrede H."/>
            <person name="Kamr A."/>
            <person name="Toribio R.E."/>
            <person name="Arroyo L.G."/>
            <person name="Baird J.D."/>
            <person name="Rikihisa Y."/>
        </authorList>
    </citation>
    <scope>NUCLEOTIDE SEQUENCE [LARGE SCALE GENOMIC DNA]</scope>
    <source>
        <strain evidence="9 10">Fin17</strain>
    </source>
</reference>
<feature type="domain" description="POTRA" evidence="8">
    <location>
        <begin position="45"/>
        <end position="113"/>
    </location>
</feature>
<dbReference type="RefSeq" id="WP_160095539.1">
    <property type="nucleotide sequence ID" value="NZ_CP047224.1"/>
</dbReference>
<gene>
    <name evidence="9" type="ORF">GP480_02380</name>
</gene>
<reference evidence="9 10" key="1">
    <citation type="journal article" date="2020" name="MBio">
        <title>Erratum for Teymournejad et al., 'Isolation and Molecular Analysis of a Novel Neorickettsia Species That Causes Potomac Horse Fever'.</title>
        <authorList>
            <person name="Teymournejad O."/>
            <person name="Lin M."/>
            <person name="Bekebrede H."/>
            <person name="Kamr A."/>
            <person name="Toribio R.E."/>
            <person name="Arroyo L.G."/>
            <person name="Baird J.D."/>
            <person name="Rikihisa Y."/>
        </authorList>
    </citation>
    <scope>NUCLEOTIDE SEQUENCE [LARGE SCALE GENOMIC DNA]</scope>
    <source>
        <strain evidence="9 10">Fin17</strain>
    </source>
</reference>
<evidence type="ECO:0000256" key="7">
    <source>
        <dbReference type="ARBA" id="ARBA00023306"/>
    </source>
</evidence>
<dbReference type="Proteomes" id="UP000464912">
    <property type="component" value="Chromosome"/>
</dbReference>
<evidence type="ECO:0000256" key="3">
    <source>
        <dbReference type="ARBA" id="ARBA00022618"/>
    </source>
</evidence>
<keyword evidence="3" id="KW-0132">Cell division</keyword>
<evidence type="ECO:0000256" key="6">
    <source>
        <dbReference type="ARBA" id="ARBA00023136"/>
    </source>
</evidence>
<evidence type="ECO:0000313" key="9">
    <source>
        <dbReference type="EMBL" id="QHD65285.1"/>
    </source>
</evidence>
<proteinExistence type="predicted"/>
<accession>A0A6P1GAA6</accession>
<evidence type="ECO:0000256" key="2">
    <source>
        <dbReference type="ARBA" id="ARBA00022475"/>
    </source>
</evidence>
<keyword evidence="7" id="KW-0131">Cell cycle</keyword>
<dbReference type="KEGG" id="nef:GP480_02380"/>
<dbReference type="Pfam" id="PF08478">
    <property type="entry name" value="POTRA_1"/>
    <property type="match status" value="1"/>
</dbReference>
<sequence length="169" mass="19617">MSKRIRKSFILLSCLLFSLIVIFGGINLTYRLKYFFDTLLIENGYTVSKVETRGCNYVDKQQIFSFVEPYEGRNILSVPLTEIRSKVLQEKWTAKAYVIRKLPNTIIIIVEEYKPLALLNDESVLADDLVTVIPLKTPQERERFRNLLKIDAKSLNKGTKPLSELRKKM</sequence>
<evidence type="ECO:0000259" key="8">
    <source>
        <dbReference type="PROSITE" id="PS51779"/>
    </source>
</evidence>